<dbReference type="AlphaFoldDB" id="A0A2U3DQ19"/>
<accession>A0A2U3DQ19</accession>
<dbReference type="PANTHER" id="PTHR15615:SF10">
    <property type="entry name" value="PHO85 CYCLIN-2-RELATED"/>
    <property type="match status" value="1"/>
</dbReference>
<dbReference type="CDD" id="cd20557">
    <property type="entry name" value="CYCLIN_ScPCL1-like"/>
    <property type="match status" value="1"/>
</dbReference>
<evidence type="ECO:0000259" key="1">
    <source>
        <dbReference type="Pfam" id="PF00134"/>
    </source>
</evidence>
<gene>
    <name evidence="2" type="ORF">PCL_10553</name>
</gene>
<evidence type="ECO:0000313" key="3">
    <source>
        <dbReference type="Proteomes" id="UP000245956"/>
    </source>
</evidence>
<dbReference type="GO" id="GO:0005634">
    <property type="term" value="C:nucleus"/>
    <property type="evidence" value="ECO:0007669"/>
    <property type="project" value="TreeGrafter"/>
</dbReference>
<dbReference type="EMBL" id="LCWV01000069">
    <property type="protein sequence ID" value="PWI64357.1"/>
    <property type="molecule type" value="Genomic_DNA"/>
</dbReference>
<feature type="domain" description="Cyclin N-terminal" evidence="1">
    <location>
        <begin position="56"/>
        <end position="156"/>
    </location>
</feature>
<dbReference type="GO" id="GO:0019901">
    <property type="term" value="F:protein kinase binding"/>
    <property type="evidence" value="ECO:0007669"/>
    <property type="project" value="InterPro"/>
</dbReference>
<dbReference type="InterPro" id="IPR013922">
    <property type="entry name" value="Cyclin_PHO80-like"/>
</dbReference>
<proteinExistence type="predicted"/>
<name>A0A2U3DQ19_PURLI</name>
<dbReference type="Pfam" id="PF00134">
    <property type="entry name" value="Cyclin_N"/>
    <property type="match status" value="1"/>
</dbReference>
<dbReference type="Proteomes" id="UP000245956">
    <property type="component" value="Unassembled WGS sequence"/>
</dbReference>
<dbReference type="PANTHER" id="PTHR15615">
    <property type="match status" value="1"/>
</dbReference>
<dbReference type="SUPFAM" id="SSF47954">
    <property type="entry name" value="Cyclin-like"/>
    <property type="match status" value="1"/>
</dbReference>
<comment type="caution">
    <text evidence="2">The sequence shown here is derived from an EMBL/GenBank/DDBJ whole genome shotgun (WGS) entry which is preliminary data.</text>
</comment>
<protein>
    <recommendedName>
        <fullName evidence="1">Cyclin N-terminal domain-containing protein</fullName>
    </recommendedName>
</protein>
<dbReference type="InterPro" id="IPR036915">
    <property type="entry name" value="Cyclin-like_sf"/>
</dbReference>
<sequence>MILPYKPGTLQEEALMNLLYEPVTGSMVSHVAQAARGFVPNIVPTDTEKPPPDLEAFINSVVSASKVGTLPLLVAFVYIARAKSKLGPANYGIPTTPHRIFLASLIVSVKFLEDGTHKNKKWVKYARMNTKGATLKFSLDEVNTMEKELLGYLDYNAWIRGNELFMGLKPFQ</sequence>
<reference evidence="2 3" key="1">
    <citation type="journal article" date="2016" name="Front. Microbiol.">
        <title>Genome and transcriptome sequences reveal the specific parasitism of the nematophagous Purpureocillium lilacinum 36-1.</title>
        <authorList>
            <person name="Xie J."/>
            <person name="Li S."/>
            <person name="Mo C."/>
            <person name="Xiao X."/>
            <person name="Peng D."/>
            <person name="Wang G."/>
            <person name="Xiao Y."/>
        </authorList>
    </citation>
    <scope>NUCLEOTIDE SEQUENCE [LARGE SCALE GENOMIC DNA]</scope>
    <source>
        <strain evidence="2 3">36-1</strain>
    </source>
</reference>
<dbReference type="GO" id="GO:0000307">
    <property type="term" value="C:cyclin-dependent protein kinase holoenzyme complex"/>
    <property type="evidence" value="ECO:0007669"/>
    <property type="project" value="TreeGrafter"/>
</dbReference>
<dbReference type="GO" id="GO:0016538">
    <property type="term" value="F:cyclin-dependent protein serine/threonine kinase regulator activity"/>
    <property type="evidence" value="ECO:0007669"/>
    <property type="project" value="TreeGrafter"/>
</dbReference>
<evidence type="ECO:0000313" key="2">
    <source>
        <dbReference type="EMBL" id="PWI64357.1"/>
    </source>
</evidence>
<dbReference type="Gene3D" id="1.10.472.10">
    <property type="entry name" value="Cyclin-like"/>
    <property type="match status" value="1"/>
</dbReference>
<dbReference type="InterPro" id="IPR006671">
    <property type="entry name" value="Cyclin_N"/>
</dbReference>
<organism evidence="2 3">
    <name type="scientific">Purpureocillium lilacinum</name>
    <name type="common">Paecilomyces lilacinus</name>
    <dbReference type="NCBI Taxonomy" id="33203"/>
    <lineage>
        <taxon>Eukaryota</taxon>
        <taxon>Fungi</taxon>
        <taxon>Dikarya</taxon>
        <taxon>Ascomycota</taxon>
        <taxon>Pezizomycotina</taxon>
        <taxon>Sordariomycetes</taxon>
        <taxon>Hypocreomycetidae</taxon>
        <taxon>Hypocreales</taxon>
        <taxon>Ophiocordycipitaceae</taxon>
        <taxon>Purpureocillium</taxon>
    </lineage>
</organism>